<name>A0ABW9QYC3_9ACTN</name>
<comment type="caution">
    <text evidence="2">The sequence shown here is derived from an EMBL/GenBank/DDBJ whole genome shotgun (WGS) entry which is preliminary data.</text>
</comment>
<gene>
    <name evidence="2" type="ORF">GHK86_17940</name>
</gene>
<dbReference type="InterPro" id="IPR054472">
    <property type="entry name" value="WHD"/>
</dbReference>
<evidence type="ECO:0000259" key="1">
    <source>
        <dbReference type="Pfam" id="PF22977"/>
    </source>
</evidence>
<keyword evidence="3" id="KW-1185">Reference proteome</keyword>
<evidence type="ECO:0000313" key="2">
    <source>
        <dbReference type="EMBL" id="MST34595.1"/>
    </source>
</evidence>
<reference evidence="2 3" key="1">
    <citation type="submission" date="2019-11" db="EMBL/GenBank/DDBJ databases">
        <title>Acidiferrimicrobium australis gen. nov., sp. nov., an acidophilic and obligately heterotrophic, member of the Actinobacteria that catalyses dissimilatory oxido- reduction of iron isolated from metal-rich acidic water in Chile.</title>
        <authorList>
            <person name="Gonzalez D."/>
            <person name="Huber K."/>
            <person name="Hedrich S."/>
            <person name="Rojas-Villalobos C."/>
            <person name="Quatrini R."/>
            <person name="Dinamarca M.A."/>
            <person name="Schwarz A."/>
            <person name="Canales C."/>
            <person name="Nancucheo I."/>
        </authorList>
    </citation>
    <scope>NUCLEOTIDE SEQUENCE [LARGE SCALE GENOMIC DNA]</scope>
    <source>
        <strain evidence="2 3">USS-CCA1</strain>
    </source>
</reference>
<proteinExistence type="predicted"/>
<dbReference type="EMBL" id="WJHE01001089">
    <property type="protein sequence ID" value="MST34595.1"/>
    <property type="molecule type" value="Genomic_DNA"/>
</dbReference>
<sequence>MLLQRAALVARVDRNRGPDPLAGLKVDDDDVAALLAELPGLESDGVAAGDRLHAALEDHVAEARALLHEGVAAGADRFASLAHGARLAAPDVEVLAVLCAVEADPRRQRLVGYLHDDVTLRRVTPWLLARLFATRDAPLAAVGPGG</sequence>
<organism evidence="2 3">
    <name type="scientific">Acidiferrimicrobium australe</name>
    <dbReference type="NCBI Taxonomy" id="2664430"/>
    <lineage>
        <taxon>Bacteria</taxon>
        <taxon>Bacillati</taxon>
        <taxon>Actinomycetota</taxon>
        <taxon>Acidimicrobiia</taxon>
        <taxon>Acidimicrobiales</taxon>
        <taxon>Acidimicrobiaceae</taxon>
        <taxon>Acidiferrimicrobium</taxon>
    </lineage>
</organism>
<feature type="domain" description="Winged helix" evidence="1">
    <location>
        <begin position="49"/>
        <end position="135"/>
    </location>
</feature>
<accession>A0ABW9QYC3</accession>
<dbReference type="Pfam" id="PF22977">
    <property type="entry name" value="WHD"/>
    <property type="match status" value="1"/>
</dbReference>
<protein>
    <recommendedName>
        <fullName evidence="1">Winged helix domain-containing protein</fullName>
    </recommendedName>
</protein>
<feature type="non-terminal residue" evidence="2">
    <location>
        <position position="146"/>
    </location>
</feature>
<evidence type="ECO:0000313" key="3">
    <source>
        <dbReference type="Proteomes" id="UP000437736"/>
    </source>
</evidence>
<dbReference type="Proteomes" id="UP000437736">
    <property type="component" value="Unassembled WGS sequence"/>
</dbReference>